<feature type="transmembrane region" description="Helical" evidence="2">
    <location>
        <begin position="724"/>
        <end position="748"/>
    </location>
</feature>
<evidence type="ECO:0000259" key="3">
    <source>
        <dbReference type="Pfam" id="PF13962"/>
    </source>
</evidence>
<protein>
    <recommendedName>
        <fullName evidence="3">PGG domain-containing protein</fullName>
    </recommendedName>
</protein>
<keyword evidence="2" id="KW-0472">Membrane</keyword>
<keyword evidence="2" id="KW-0812">Transmembrane</keyword>
<dbReference type="GO" id="GO:0016020">
    <property type="term" value="C:membrane"/>
    <property type="evidence" value="ECO:0007669"/>
    <property type="project" value="TreeGrafter"/>
</dbReference>
<evidence type="ECO:0000256" key="2">
    <source>
        <dbReference type="SAM" id="Phobius"/>
    </source>
</evidence>
<keyword evidence="5" id="KW-1185">Reference proteome</keyword>
<dbReference type="Pfam" id="PF13962">
    <property type="entry name" value="PGG"/>
    <property type="match status" value="1"/>
</dbReference>
<feature type="transmembrane region" description="Helical" evidence="2">
    <location>
        <begin position="797"/>
        <end position="816"/>
    </location>
</feature>
<dbReference type="PANTHER" id="PTHR24177">
    <property type="entry name" value="CASKIN"/>
    <property type="match status" value="1"/>
</dbReference>
<feature type="domain" description="PGG" evidence="3">
    <location>
        <begin position="676"/>
        <end position="789"/>
    </location>
</feature>
<reference evidence="4" key="1">
    <citation type="journal article" date="2022" name="Plant J.">
        <title>Strategies of tolerance reflected in two North American maple genomes.</title>
        <authorList>
            <person name="McEvoy S.L."/>
            <person name="Sezen U.U."/>
            <person name="Trouern-Trend A."/>
            <person name="McMahon S.M."/>
            <person name="Schaberg P.G."/>
            <person name="Yang J."/>
            <person name="Wegrzyn J.L."/>
            <person name="Swenson N.G."/>
        </authorList>
    </citation>
    <scope>NUCLEOTIDE SEQUENCE</scope>
    <source>
        <strain evidence="4">NS2018</strain>
    </source>
</reference>
<keyword evidence="2" id="KW-1133">Transmembrane helix</keyword>
<reference evidence="4" key="2">
    <citation type="submission" date="2023-06" db="EMBL/GenBank/DDBJ databases">
        <authorList>
            <person name="Swenson N.G."/>
            <person name="Wegrzyn J.L."/>
            <person name="Mcevoy S.L."/>
        </authorList>
    </citation>
    <scope>NUCLEOTIDE SEQUENCE</scope>
    <source>
        <strain evidence="4">NS2018</strain>
        <tissue evidence="4">Leaf</tissue>
    </source>
</reference>
<feature type="region of interest" description="Disordered" evidence="1">
    <location>
        <begin position="303"/>
        <end position="337"/>
    </location>
</feature>
<evidence type="ECO:0000313" key="5">
    <source>
        <dbReference type="Proteomes" id="UP001168877"/>
    </source>
</evidence>
<accession>A0AA39SSP0</accession>
<dbReference type="EMBL" id="JAUESC010000004">
    <property type="protein sequence ID" value="KAK0596042.1"/>
    <property type="molecule type" value="Genomic_DNA"/>
</dbReference>
<sequence length="841" mass="95291">MERRARDVHRPEANVFKGQMRGNHSFAEVLKGSKTELRDKKVETKANQKEEDIATLILNRGVFDCRWLRRCAIGVLKNFSSIARVNKRLLDRGFCFTTKYLGGKSILWSFESDCDCVGFIKNSFFWNDTFSSIDIWLDAIPVQAKPVWINISGIPLQFWNEAFFMKEDRMSTNRLKVRDGNSFFEISLEKEAVPVNLAWIEEELGLNFESVPEGVSFSSDKDDDWQSKGGDRREKQCIEEWEKARFRKGVREEIVKDTKDRPSMLRADGFDEDTRDKGKYTYVRNSKRKPAKGSYLNGKLILEKNNGAGDRGNRENGWTTSSDSGSEEGQLMDSSKWRGECSNRKQVVIGPKVGKLDGPQKTCFSSGPIRGSETNLSSSEDRAISTASPSSLEELEQRKKDQIGSAKKILLRHKDQMIFAFSDQEGRNVSLPLRGPIQLPLNDLEGGKIRGDDLVEIPLAMELGRDKEKAPNQKKNMQGSVEFRGRDCETPSMKMVRDAKLKHECGVELVNHVCMQLYSMNFQEMKDFLQNPRIMSSAVTSGIEEIVRILLLHFPDLMDGFVSKEYPRNILQAAIEYRQEKIFNIIKETYPSQTKNLSTYEVESGNTTLHLAGKLAPPFKLFSVSGAALQIQRELQWFKEVENITFSYQREQKNSNNETAKDVFRTEHKKLAEQGEKWMKDTANSCMLVSTLIATVLFAAAFTVPGGNFNDNEIPIFLRTNAFTVFSISNALGLFSSLNSLLMFLAILTARYEIDDFLKSLPKKLIIGLGSLFVAIAAMIIAFGATLTIVLSERWNWVFVPITSVASLPVAIFVMLQLPLFVQMVQSTYGASMFCPWPSRV</sequence>
<name>A0AA39SSP0_ACESA</name>
<feature type="region of interest" description="Disordered" evidence="1">
    <location>
        <begin position="359"/>
        <end position="394"/>
    </location>
</feature>
<proteinExistence type="predicted"/>
<feature type="transmembrane region" description="Helical" evidence="2">
    <location>
        <begin position="769"/>
        <end position="791"/>
    </location>
</feature>
<gene>
    <name evidence="4" type="ORF">LWI29_012254</name>
</gene>
<organism evidence="4 5">
    <name type="scientific">Acer saccharum</name>
    <name type="common">Sugar maple</name>
    <dbReference type="NCBI Taxonomy" id="4024"/>
    <lineage>
        <taxon>Eukaryota</taxon>
        <taxon>Viridiplantae</taxon>
        <taxon>Streptophyta</taxon>
        <taxon>Embryophyta</taxon>
        <taxon>Tracheophyta</taxon>
        <taxon>Spermatophyta</taxon>
        <taxon>Magnoliopsida</taxon>
        <taxon>eudicotyledons</taxon>
        <taxon>Gunneridae</taxon>
        <taxon>Pentapetalae</taxon>
        <taxon>rosids</taxon>
        <taxon>malvids</taxon>
        <taxon>Sapindales</taxon>
        <taxon>Sapindaceae</taxon>
        <taxon>Hippocastanoideae</taxon>
        <taxon>Acereae</taxon>
        <taxon>Acer</taxon>
    </lineage>
</organism>
<evidence type="ECO:0000313" key="4">
    <source>
        <dbReference type="EMBL" id="KAK0596042.1"/>
    </source>
</evidence>
<dbReference type="Proteomes" id="UP001168877">
    <property type="component" value="Unassembled WGS sequence"/>
</dbReference>
<comment type="caution">
    <text evidence="4">The sequence shown here is derived from an EMBL/GenBank/DDBJ whole genome shotgun (WGS) entry which is preliminary data.</text>
</comment>
<dbReference type="PANTHER" id="PTHR24177:SF365">
    <property type="entry name" value="ANKYRIN REPEAT-CONTAINING PROTEIN NPR4-LIKE ISOFORM X1"/>
    <property type="match status" value="1"/>
</dbReference>
<dbReference type="AlphaFoldDB" id="A0AA39SSP0"/>
<feature type="transmembrane region" description="Helical" evidence="2">
    <location>
        <begin position="686"/>
        <end position="704"/>
    </location>
</feature>
<dbReference type="InterPro" id="IPR026961">
    <property type="entry name" value="PGG_dom"/>
</dbReference>
<evidence type="ECO:0000256" key="1">
    <source>
        <dbReference type="SAM" id="MobiDB-lite"/>
    </source>
</evidence>